<evidence type="ECO:0000313" key="2">
    <source>
        <dbReference type="Proteomes" id="UP000524237"/>
    </source>
</evidence>
<organism evidence="1 2">
    <name type="scientific">Alpinimonas psychrophila</name>
    <dbReference type="NCBI Taxonomy" id="748908"/>
    <lineage>
        <taxon>Bacteria</taxon>
        <taxon>Bacillati</taxon>
        <taxon>Actinomycetota</taxon>
        <taxon>Actinomycetes</taxon>
        <taxon>Micrococcales</taxon>
        <taxon>Microbacteriaceae</taxon>
        <taxon>Alpinimonas</taxon>
    </lineage>
</organism>
<dbReference type="NCBIfam" id="TIGR03544">
    <property type="entry name" value="DivI1A_domain"/>
    <property type="match status" value="2"/>
</dbReference>
<protein>
    <submittedName>
        <fullName evidence="1">DivIVA domain-containing protein</fullName>
    </submittedName>
</protein>
<name>A0A7W3JTL6_9MICO</name>
<dbReference type="AlphaFoldDB" id="A0A7W3JTL6"/>
<evidence type="ECO:0000313" key="1">
    <source>
        <dbReference type="EMBL" id="MBA8828877.1"/>
    </source>
</evidence>
<dbReference type="RefSeq" id="WP_182484326.1">
    <property type="nucleotide sequence ID" value="NZ_JACGWU010000002.1"/>
</dbReference>
<sequence length="185" mass="20583">MTTTFPRARRSSLGYDVSQVEAFLALARNAYDDEATAHNRLSSSDIRQASFAMQKGGFSCRHVDAALERLELAFARRERNRAIVTSGTQAWVEAGQARLEVLLARFERPAKHRFNRVSLLSRGYSMLDVDAFADKASAALVEGKPFAVDQVRAAIFRPKFRGYNETQVDLVLDGLVDVLIAVDTD</sequence>
<comment type="caution">
    <text evidence="1">The sequence shown here is derived from an EMBL/GenBank/DDBJ whole genome shotgun (WGS) entry which is preliminary data.</text>
</comment>
<dbReference type="EMBL" id="JACGWU010000002">
    <property type="protein sequence ID" value="MBA8828877.1"/>
    <property type="molecule type" value="Genomic_DNA"/>
</dbReference>
<gene>
    <name evidence="1" type="ORF">FB555_000975</name>
</gene>
<accession>A0A7W3JTL6</accession>
<dbReference type="InterPro" id="IPR019932">
    <property type="entry name" value="CHP03543"/>
</dbReference>
<proteinExistence type="predicted"/>
<keyword evidence="2" id="KW-1185">Reference proteome</keyword>
<dbReference type="Proteomes" id="UP000524237">
    <property type="component" value="Unassembled WGS sequence"/>
</dbReference>
<dbReference type="NCBIfam" id="TIGR03543">
    <property type="entry name" value="divI1A_rptt_fam"/>
    <property type="match status" value="1"/>
</dbReference>
<reference evidence="1 2" key="1">
    <citation type="submission" date="2020-07" db="EMBL/GenBank/DDBJ databases">
        <title>Sequencing the genomes of 1000 actinobacteria strains.</title>
        <authorList>
            <person name="Klenk H.-P."/>
        </authorList>
    </citation>
    <scope>NUCLEOTIDE SEQUENCE [LARGE SCALE GENOMIC DNA]</scope>
    <source>
        <strain evidence="1 2">DSM 23737</strain>
    </source>
</reference>
<dbReference type="InterPro" id="IPR019933">
    <property type="entry name" value="DivIVA_domain"/>
</dbReference>